<dbReference type="Pfam" id="PF00535">
    <property type="entry name" value="Glycos_transf_2"/>
    <property type="match status" value="1"/>
</dbReference>
<protein>
    <recommendedName>
        <fullName evidence="4">Glycosyltransferase 2-like domain-containing protein</fullName>
    </recommendedName>
</protein>
<accession>A0ABR4XBU1</accession>
<dbReference type="InterPro" id="IPR029044">
    <property type="entry name" value="Nucleotide-diphossugar_trans"/>
</dbReference>
<dbReference type="InterPro" id="IPR001173">
    <property type="entry name" value="Glyco_trans_2-like"/>
</dbReference>
<evidence type="ECO:0000256" key="3">
    <source>
        <dbReference type="ARBA" id="ARBA00022679"/>
    </source>
</evidence>
<dbReference type="Gene3D" id="3.90.550.10">
    <property type="entry name" value="Spore Coat Polysaccharide Biosynthesis Protein SpsA, Chain A"/>
    <property type="match status" value="1"/>
</dbReference>
<gene>
    <name evidence="5" type="ORF">N798_12495</name>
</gene>
<dbReference type="InterPro" id="IPR039528">
    <property type="entry name" value="DPM1-like"/>
</dbReference>
<keyword evidence="6" id="KW-1185">Reference proteome</keyword>
<keyword evidence="2" id="KW-0328">Glycosyltransferase</keyword>
<evidence type="ECO:0000259" key="4">
    <source>
        <dbReference type="Pfam" id="PF00535"/>
    </source>
</evidence>
<name>A0ABR4XBU1_9MICO</name>
<proteinExistence type="inferred from homology"/>
<comment type="caution">
    <text evidence="5">The sequence shown here is derived from an EMBL/GenBank/DDBJ whole genome shotgun (WGS) entry which is preliminary data.</text>
</comment>
<dbReference type="EMBL" id="AVPI01000039">
    <property type="protein sequence ID" value="KGN29780.1"/>
    <property type="molecule type" value="Genomic_DNA"/>
</dbReference>
<keyword evidence="3" id="KW-0808">Transferase</keyword>
<evidence type="ECO:0000313" key="5">
    <source>
        <dbReference type="EMBL" id="KGN29780.1"/>
    </source>
</evidence>
<comment type="similarity">
    <text evidence="1">Belongs to the glycosyltransferase 2 family.</text>
</comment>
<reference evidence="5 6" key="1">
    <citation type="submission" date="2013-08" db="EMBL/GenBank/DDBJ databases">
        <title>The genome sequence of Knoellia flava.</title>
        <authorList>
            <person name="Zhu W."/>
            <person name="Wang G."/>
        </authorList>
    </citation>
    <scope>NUCLEOTIDE SEQUENCE [LARGE SCALE GENOMIC DNA]</scope>
    <source>
        <strain evidence="5 6">TL1</strain>
    </source>
</reference>
<evidence type="ECO:0000313" key="6">
    <source>
        <dbReference type="Proteomes" id="UP000029990"/>
    </source>
</evidence>
<evidence type="ECO:0000256" key="1">
    <source>
        <dbReference type="ARBA" id="ARBA00006739"/>
    </source>
</evidence>
<feature type="domain" description="Glycosyltransferase 2-like" evidence="4">
    <location>
        <begin position="12"/>
        <end position="87"/>
    </location>
</feature>
<feature type="non-terminal residue" evidence="5">
    <location>
        <position position="92"/>
    </location>
</feature>
<dbReference type="PANTHER" id="PTHR43398">
    <property type="entry name" value="DOLICHOL-PHOSPHATE MANNOSYLTRANSFERASE SUBUNIT 1"/>
    <property type="match status" value="1"/>
</dbReference>
<sequence length="92" mass="10126">MTERPTLERVVVLIPTYNERENLPLIVERVRRAVPEVDVCVLDDSSPDGTGEVADELAAADDQVHVLHRAGKEGLGAAYLHGFAWALEQGYD</sequence>
<dbReference type="Proteomes" id="UP000029990">
    <property type="component" value="Unassembled WGS sequence"/>
</dbReference>
<dbReference type="PANTHER" id="PTHR43398:SF1">
    <property type="entry name" value="DOLICHOL-PHOSPHATE MANNOSYLTRANSFERASE SUBUNIT 1"/>
    <property type="match status" value="1"/>
</dbReference>
<organism evidence="5 6">
    <name type="scientific">Knoellia flava TL1</name>
    <dbReference type="NCBI Taxonomy" id="1385518"/>
    <lineage>
        <taxon>Bacteria</taxon>
        <taxon>Bacillati</taxon>
        <taxon>Actinomycetota</taxon>
        <taxon>Actinomycetes</taxon>
        <taxon>Micrococcales</taxon>
        <taxon>Intrasporangiaceae</taxon>
        <taxon>Knoellia</taxon>
    </lineage>
</organism>
<dbReference type="SUPFAM" id="SSF53448">
    <property type="entry name" value="Nucleotide-diphospho-sugar transferases"/>
    <property type="match status" value="1"/>
</dbReference>
<evidence type="ECO:0000256" key="2">
    <source>
        <dbReference type="ARBA" id="ARBA00022676"/>
    </source>
</evidence>